<feature type="compositionally biased region" description="Low complexity" evidence="1">
    <location>
        <begin position="47"/>
        <end position="62"/>
    </location>
</feature>
<dbReference type="AlphaFoldDB" id="A0A6A0AN56"/>
<keyword evidence="3" id="KW-1185">Reference proteome</keyword>
<gene>
    <name evidence="2" type="ORF">SCWH03_02330</name>
</gene>
<dbReference type="EMBL" id="BLLG01000001">
    <property type="protein sequence ID" value="GFH34028.1"/>
    <property type="molecule type" value="Genomic_DNA"/>
</dbReference>
<dbReference type="Proteomes" id="UP000484988">
    <property type="component" value="Unassembled WGS sequence"/>
</dbReference>
<sequence>MLTNTPAIPAPDALTPLTCNEIRRLFTTLVVPPVNGVVAHRPRCSAHPRGGSSSAASSPGAGDLRTVGAGARSHAAPRAHLEKCEIRGPGSCVATGGRRPAYPVLLGRRKAAERARKAAGTVPKRCPVPADT</sequence>
<comment type="caution">
    <text evidence="2">The sequence shown here is derived from an EMBL/GenBank/DDBJ whole genome shotgun (WGS) entry which is preliminary data.</text>
</comment>
<name>A0A6A0AN56_9ACTN</name>
<evidence type="ECO:0000313" key="3">
    <source>
        <dbReference type="Proteomes" id="UP000484988"/>
    </source>
</evidence>
<feature type="region of interest" description="Disordered" evidence="1">
    <location>
        <begin position="40"/>
        <end position="78"/>
    </location>
</feature>
<accession>A0A6A0AN56</accession>
<protein>
    <submittedName>
        <fullName evidence="2">Uncharacterized protein</fullName>
    </submittedName>
</protein>
<proteinExistence type="predicted"/>
<reference evidence="2 3" key="1">
    <citation type="submission" date="2020-02" db="EMBL/GenBank/DDBJ databases">
        <title>Whole Genome Shotgun Sequence of Streptomyces sp. strain CWH03.</title>
        <authorList>
            <person name="Dohra H."/>
            <person name="Kodani S."/>
            <person name="Yamamura H."/>
        </authorList>
    </citation>
    <scope>NUCLEOTIDE SEQUENCE [LARGE SCALE GENOMIC DNA]</scope>
    <source>
        <strain evidence="2 3">CWH03</strain>
    </source>
</reference>
<evidence type="ECO:0000256" key="1">
    <source>
        <dbReference type="SAM" id="MobiDB-lite"/>
    </source>
</evidence>
<evidence type="ECO:0000313" key="2">
    <source>
        <dbReference type="EMBL" id="GFH34028.1"/>
    </source>
</evidence>
<organism evidence="2 3">
    <name type="scientific">Streptomyces pacificus</name>
    <dbReference type="NCBI Taxonomy" id="2705029"/>
    <lineage>
        <taxon>Bacteria</taxon>
        <taxon>Bacillati</taxon>
        <taxon>Actinomycetota</taxon>
        <taxon>Actinomycetes</taxon>
        <taxon>Kitasatosporales</taxon>
        <taxon>Streptomycetaceae</taxon>
        <taxon>Streptomyces</taxon>
    </lineage>
</organism>